<protein>
    <submittedName>
        <fullName evidence="2">Uncharacterized protein</fullName>
    </submittedName>
</protein>
<feature type="signal peptide" evidence="1">
    <location>
        <begin position="1"/>
        <end position="24"/>
    </location>
</feature>
<evidence type="ECO:0000313" key="2">
    <source>
        <dbReference type="EMBL" id="BBK25744.1"/>
    </source>
</evidence>
<feature type="chain" id="PRO_5034862587" evidence="1">
    <location>
        <begin position="25"/>
        <end position="220"/>
    </location>
</feature>
<evidence type="ECO:0000256" key="1">
    <source>
        <dbReference type="SAM" id="SignalP"/>
    </source>
</evidence>
<sequence>MNWKKAAAAAVFVLALGGSIGADAATISLPGLSGNPAEQSGAFRTDDYHLTRAYLKSPYLIAHGINENFAGYVNAAIAREKRNFLDELSREPAGITGIMTWNEGLIANYYSNLQGITSLVLIEEWKSASGSSLFVKGLNFDAGGNLIPFKRLFPRMTAGDAEERIQAYASKAGIMLLPHRKAALPTNYYVSKKGVVYAIYQPGERTLYKYGVFCVPIGTV</sequence>
<gene>
    <name evidence="2" type="ORF">Dia5BBH33_16790</name>
</gene>
<dbReference type="OrthoDB" id="9968291at2"/>
<organism evidence="2 3">
    <name type="scientific">Dialister hominis</name>
    <dbReference type="NCBI Taxonomy" id="2582419"/>
    <lineage>
        <taxon>Bacteria</taxon>
        <taxon>Bacillati</taxon>
        <taxon>Bacillota</taxon>
        <taxon>Negativicutes</taxon>
        <taxon>Veillonellales</taxon>
        <taxon>Veillonellaceae</taxon>
        <taxon>Dialister</taxon>
    </lineage>
</organism>
<proteinExistence type="predicted"/>
<keyword evidence="3" id="KW-1185">Reference proteome</keyword>
<accession>A0A8D4UVF9</accession>
<dbReference type="GeneID" id="92716899"/>
<dbReference type="KEGG" id="dho:Dia5BBH33_16790"/>
<dbReference type="RefSeq" id="WP_108850565.1">
    <property type="nucleotide sequence ID" value="NZ_AP019697.1"/>
</dbReference>
<evidence type="ECO:0000313" key="3">
    <source>
        <dbReference type="Proteomes" id="UP000320585"/>
    </source>
</evidence>
<reference evidence="3" key="1">
    <citation type="submission" date="2019-05" db="EMBL/GenBank/DDBJ databases">
        <title>Complete genome sequencing of Dialister sp. strain 5BBH33.</title>
        <authorList>
            <person name="Sakamoto M."/>
            <person name="Murakami T."/>
            <person name="Mori H."/>
        </authorList>
    </citation>
    <scope>NUCLEOTIDE SEQUENCE [LARGE SCALE GENOMIC DNA]</scope>
    <source>
        <strain evidence="3">5BBH33</strain>
    </source>
</reference>
<dbReference type="Proteomes" id="UP000320585">
    <property type="component" value="Chromosome"/>
</dbReference>
<dbReference type="AlphaFoldDB" id="A0A8D4UVF9"/>
<name>A0A8D4UVF9_9FIRM</name>
<keyword evidence="1" id="KW-0732">Signal</keyword>
<dbReference type="EMBL" id="AP019697">
    <property type="protein sequence ID" value="BBK25744.1"/>
    <property type="molecule type" value="Genomic_DNA"/>
</dbReference>